<dbReference type="GO" id="GO:0009166">
    <property type="term" value="P:nucleotide catabolic process"/>
    <property type="evidence" value="ECO:0007669"/>
    <property type="project" value="InterPro"/>
</dbReference>
<feature type="domain" description="SLH" evidence="3">
    <location>
        <begin position="55"/>
        <end position="118"/>
    </location>
</feature>
<dbReference type="InterPro" id="IPR008334">
    <property type="entry name" value="5'-Nucleotdase_C"/>
</dbReference>
<dbReference type="PRINTS" id="PR01607">
    <property type="entry name" value="APYRASEFAMLY"/>
</dbReference>
<dbReference type="InterPro" id="IPR004843">
    <property type="entry name" value="Calcineurin-like_PHP"/>
</dbReference>
<evidence type="ECO:0000313" key="4">
    <source>
        <dbReference type="EMBL" id="XDI37700.1"/>
    </source>
</evidence>
<dbReference type="SUPFAM" id="SSF55816">
    <property type="entry name" value="5'-nucleotidase (syn. UDP-sugar hydrolase), C-terminal domain"/>
    <property type="match status" value="1"/>
</dbReference>
<gene>
    <name evidence="4" type="ORF">AB3N04_05110</name>
</gene>
<dbReference type="InterPro" id="IPR029052">
    <property type="entry name" value="Metallo-depent_PP-like"/>
</dbReference>
<dbReference type="AlphaFoldDB" id="A0AB39BWJ9"/>
<reference evidence="4" key="1">
    <citation type="submission" date="2024-07" db="EMBL/GenBank/DDBJ databases">
        <title>Identification and characteristics of an arsenic-resistant bacterial isolate, which belongs to a novel species.</title>
        <authorList>
            <person name="Juszczyk A."/>
            <person name="Kowalczyk A."/>
            <person name="Was K."/>
            <person name="Kosowicz W."/>
            <person name="Budzyn A."/>
            <person name="Latowski D."/>
        </authorList>
    </citation>
    <scope>NUCLEOTIDE SEQUENCE</scope>
    <source>
        <strain evidence="4">As8PL</strain>
    </source>
</reference>
<evidence type="ECO:0000259" key="3">
    <source>
        <dbReference type="PROSITE" id="PS51272"/>
    </source>
</evidence>
<protein>
    <submittedName>
        <fullName evidence="4">5'-nucleotidase C-terminal domain-containing protein</fullName>
    </submittedName>
</protein>
<proteinExistence type="inferred from homology"/>
<name>A0AB39BWJ9_9BACI</name>
<organism evidence="4">
    <name type="scientific">Alkalihalophilus sp. As8PL</name>
    <dbReference type="NCBI Taxonomy" id="3237103"/>
    <lineage>
        <taxon>Bacteria</taxon>
        <taxon>Bacillati</taxon>
        <taxon>Bacillota</taxon>
        <taxon>Bacilli</taxon>
        <taxon>Bacillales</taxon>
        <taxon>Bacillaceae</taxon>
        <taxon>Alkalihalophilus</taxon>
    </lineage>
</organism>
<dbReference type="InterPro" id="IPR001119">
    <property type="entry name" value="SLH_dom"/>
</dbReference>
<dbReference type="PANTHER" id="PTHR11575:SF24">
    <property type="entry name" value="5'-NUCLEOTIDASE"/>
    <property type="match status" value="1"/>
</dbReference>
<accession>A0AB39BWJ9</accession>
<dbReference type="EMBL" id="CP162551">
    <property type="protein sequence ID" value="XDI37700.1"/>
    <property type="molecule type" value="Genomic_DNA"/>
</dbReference>
<dbReference type="InterPro" id="IPR006179">
    <property type="entry name" value="5_nucleotidase/apyrase"/>
</dbReference>
<dbReference type="Pfam" id="PF00149">
    <property type="entry name" value="Metallophos"/>
    <property type="match status" value="1"/>
</dbReference>
<keyword evidence="1" id="KW-0732">Signal</keyword>
<dbReference type="Pfam" id="PF02872">
    <property type="entry name" value="5_nucleotid_C"/>
    <property type="match status" value="1"/>
</dbReference>
<dbReference type="RefSeq" id="WP_368505029.1">
    <property type="nucleotide sequence ID" value="NZ_CP162551.1"/>
</dbReference>
<sequence length="640" mass="70151">MNGCKQMLALMLAVILGLSGLFNPSIVEAGQNQNQHVDKGEFIKQLVDTLGIDLQDGEIPFTNVDAELKPYLEAAIRTNILDDTTGSSFGPNEKVTREQAYVFLIRSLNLRDSYSIDSLKAFRDFKAINNEYHQELSAAAELGLIPSSQPNFQPKKPVTQRELEVMLSTYETNFEFVSVIHSNDLHGRIMYNETNQELGLAKISELANQARSKNPTLLIDLGDTFHGTNYVNFNKGLAAVEAMNEMEYDAMVPGNHDFNYGQDYLLELKDKLDFPLVSANILKDDNPFLEGYTIIEKHGKEIALVGLTATDTAVKTNPAGIEGITFLDEVTVAKQLVAELENEVDVIVAISHSGLDTDVNIANEVNGIDVIFGGHSHDTIETPIKYTHGYVTQANEYGKALGHTNLIFHNDNLIGVNGFLYRDHADKTDDPSITAILDKYKKEVDQELNEVIATTNVRLDGERADVRTKETNLGNLITDAMLAELGTDIAVTNGGGIRASIQQGEVTRNDVFTTLPFDNTLVRTTLTGDEILAALEHSVRLYPAENGGFLHVSGLSFSFDPARPAGERVVEVVVNGEPLNSEKSYSVATNNFTAAGGDGFEMFNVDKIEFDSGELLSTTLINALQSDKVIPGVEGRIVVK</sequence>
<keyword evidence="2" id="KW-0547">Nucleotide-binding</keyword>
<dbReference type="GO" id="GO:0016787">
    <property type="term" value="F:hydrolase activity"/>
    <property type="evidence" value="ECO:0007669"/>
    <property type="project" value="UniProtKB-KW"/>
</dbReference>
<comment type="similarity">
    <text evidence="2">Belongs to the 5'-nucleotidase family.</text>
</comment>
<keyword evidence="2" id="KW-0378">Hydrolase</keyword>
<dbReference type="Gene3D" id="3.90.780.10">
    <property type="entry name" value="5'-Nucleotidase, C-terminal domain"/>
    <property type="match status" value="1"/>
</dbReference>
<dbReference type="Pfam" id="PF00395">
    <property type="entry name" value="SLH"/>
    <property type="match status" value="1"/>
</dbReference>
<evidence type="ECO:0000256" key="2">
    <source>
        <dbReference type="RuleBase" id="RU362119"/>
    </source>
</evidence>
<dbReference type="PROSITE" id="PS51272">
    <property type="entry name" value="SLH"/>
    <property type="match status" value="1"/>
</dbReference>
<dbReference type="GO" id="GO:0000166">
    <property type="term" value="F:nucleotide binding"/>
    <property type="evidence" value="ECO:0007669"/>
    <property type="project" value="UniProtKB-KW"/>
</dbReference>
<dbReference type="InterPro" id="IPR036907">
    <property type="entry name" value="5'-Nucleotdase_C_sf"/>
</dbReference>
<dbReference type="PANTHER" id="PTHR11575">
    <property type="entry name" value="5'-NUCLEOTIDASE-RELATED"/>
    <property type="match status" value="1"/>
</dbReference>
<dbReference type="CDD" id="cd00845">
    <property type="entry name" value="MPP_UshA_N_like"/>
    <property type="match status" value="1"/>
</dbReference>
<dbReference type="Gene3D" id="3.60.21.10">
    <property type="match status" value="1"/>
</dbReference>
<dbReference type="SUPFAM" id="SSF56300">
    <property type="entry name" value="Metallo-dependent phosphatases"/>
    <property type="match status" value="1"/>
</dbReference>
<evidence type="ECO:0000256" key="1">
    <source>
        <dbReference type="ARBA" id="ARBA00022729"/>
    </source>
</evidence>